<evidence type="ECO:0000256" key="4">
    <source>
        <dbReference type="ARBA" id="ARBA00023008"/>
    </source>
</evidence>
<name>A0A3M7L726_AUXPR</name>
<accession>A0A3M7L726</accession>
<dbReference type="InterPro" id="IPR000923">
    <property type="entry name" value="BlueCu_1"/>
</dbReference>
<dbReference type="Proteomes" id="UP000279271">
    <property type="component" value="Unassembled WGS sequence"/>
</dbReference>
<dbReference type="InterPro" id="IPR028871">
    <property type="entry name" value="BlueCu_1_BS"/>
</dbReference>
<evidence type="ECO:0000313" key="6">
    <source>
        <dbReference type="EMBL" id="RMZ57362.1"/>
    </source>
</evidence>
<protein>
    <recommendedName>
        <fullName evidence="5">Blue (type 1) copper domain-containing protein</fullName>
    </recommendedName>
</protein>
<dbReference type="PROSITE" id="PS00196">
    <property type="entry name" value="COPPER_BLUE"/>
    <property type="match status" value="1"/>
</dbReference>
<dbReference type="InterPro" id="IPR039391">
    <property type="entry name" value="Phytocyanin-like"/>
</dbReference>
<feature type="domain" description="Blue (type 1) copper" evidence="5">
    <location>
        <begin position="13"/>
        <end position="90"/>
    </location>
</feature>
<dbReference type="PROSITE" id="PS00079">
    <property type="entry name" value="MULTICOPPER_OXIDASE1"/>
    <property type="match status" value="1"/>
</dbReference>
<dbReference type="GO" id="GO:0005507">
    <property type="term" value="F:copper ion binding"/>
    <property type="evidence" value="ECO:0007669"/>
    <property type="project" value="InterPro"/>
</dbReference>
<feature type="non-terminal residue" evidence="6">
    <location>
        <position position="1"/>
    </location>
</feature>
<reference evidence="7" key="1">
    <citation type="journal article" date="2018" name="Algal Res.">
        <title>Characterization of plant carbon substrate utilization by Auxenochlorella protothecoides.</title>
        <authorList>
            <person name="Vogler B.W."/>
            <person name="Starkenburg S.R."/>
            <person name="Sudasinghe N."/>
            <person name="Schambach J.Y."/>
            <person name="Rollin J.A."/>
            <person name="Pattathil S."/>
            <person name="Barry A.N."/>
        </authorList>
    </citation>
    <scope>NUCLEOTIDE SEQUENCE [LARGE SCALE GENOMIC DNA]</scope>
    <source>
        <strain evidence="7">UTEX 25</strain>
    </source>
</reference>
<feature type="domain" description="Blue (type 1) copper" evidence="5">
    <location>
        <begin position="136"/>
        <end position="211"/>
    </location>
</feature>
<keyword evidence="2" id="KW-0479">Metal-binding</keyword>
<organism evidence="6 7">
    <name type="scientific">Auxenochlorella protothecoides</name>
    <name type="common">Green microalga</name>
    <name type="synonym">Chlorella protothecoides</name>
    <dbReference type="NCBI Taxonomy" id="3075"/>
    <lineage>
        <taxon>Eukaryota</taxon>
        <taxon>Viridiplantae</taxon>
        <taxon>Chlorophyta</taxon>
        <taxon>core chlorophytes</taxon>
        <taxon>Trebouxiophyceae</taxon>
        <taxon>Chlorellales</taxon>
        <taxon>Chlorellaceae</taxon>
        <taxon>Auxenochlorella</taxon>
    </lineage>
</organism>
<dbReference type="Gene3D" id="2.60.40.420">
    <property type="entry name" value="Cupredoxins - blue copper proteins"/>
    <property type="match status" value="2"/>
</dbReference>
<dbReference type="Pfam" id="PF00127">
    <property type="entry name" value="Copper-bind"/>
    <property type="match status" value="2"/>
</dbReference>
<dbReference type="GO" id="GO:0009055">
    <property type="term" value="F:electron transfer activity"/>
    <property type="evidence" value="ECO:0007669"/>
    <property type="project" value="InterPro"/>
</dbReference>
<dbReference type="AlphaFoldDB" id="A0A3M7L726"/>
<dbReference type="SUPFAM" id="SSF49503">
    <property type="entry name" value="Cupredoxins"/>
    <property type="match status" value="2"/>
</dbReference>
<dbReference type="GO" id="GO:0005886">
    <property type="term" value="C:plasma membrane"/>
    <property type="evidence" value="ECO:0007669"/>
    <property type="project" value="TreeGrafter"/>
</dbReference>
<dbReference type="PANTHER" id="PTHR33021">
    <property type="entry name" value="BLUE COPPER PROTEIN"/>
    <property type="match status" value="1"/>
</dbReference>
<keyword evidence="3" id="KW-0249">Electron transport</keyword>
<evidence type="ECO:0000256" key="1">
    <source>
        <dbReference type="ARBA" id="ARBA00022448"/>
    </source>
</evidence>
<dbReference type="InterPro" id="IPR008972">
    <property type="entry name" value="Cupredoxin"/>
</dbReference>
<keyword evidence="4" id="KW-0186">Copper</keyword>
<dbReference type="InterPro" id="IPR033138">
    <property type="entry name" value="Cu_oxidase_CS"/>
</dbReference>
<sequence length="212" mass="22524">DHAVSWKLGVTYPTLNIPSGDSVTWSWDGGVPHNVASAPGAGRCDDLQVLSDALSTEGNFSKTFDSAGTYYFACEVDVHCQDGMQITIQVSMKSTSCLLIISLVGLVLVQGLPSNRKLLAEELSITWMEGTPYAPLEIAVGDTVTWTWSMGSPHDVSTATAADSCTDLTPISGDPVEEGTYSQTFDTAGTYFFACSVGDHCDEGQHITITVA</sequence>
<proteinExistence type="predicted"/>
<dbReference type="PANTHER" id="PTHR33021:SF339">
    <property type="entry name" value="OS07G0570600 PROTEIN"/>
    <property type="match status" value="1"/>
</dbReference>
<keyword evidence="1" id="KW-0813">Transport</keyword>
<evidence type="ECO:0000256" key="2">
    <source>
        <dbReference type="ARBA" id="ARBA00022723"/>
    </source>
</evidence>
<evidence type="ECO:0000313" key="7">
    <source>
        <dbReference type="Proteomes" id="UP000279271"/>
    </source>
</evidence>
<gene>
    <name evidence="6" type="ORF">APUTEX25_004196</name>
</gene>
<dbReference type="EMBL" id="QOKY01000128">
    <property type="protein sequence ID" value="RMZ57362.1"/>
    <property type="molecule type" value="Genomic_DNA"/>
</dbReference>
<comment type="caution">
    <text evidence="6">The sequence shown here is derived from an EMBL/GenBank/DDBJ whole genome shotgun (WGS) entry which is preliminary data.</text>
</comment>
<evidence type="ECO:0000256" key="3">
    <source>
        <dbReference type="ARBA" id="ARBA00022982"/>
    </source>
</evidence>
<evidence type="ECO:0000259" key="5">
    <source>
        <dbReference type="Pfam" id="PF00127"/>
    </source>
</evidence>